<dbReference type="InterPro" id="IPR001608">
    <property type="entry name" value="Ala_racemase_N"/>
</dbReference>
<dbReference type="Proteomes" id="UP000261931">
    <property type="component" value="Unassembled WGS sequence"/>
</dbReference>
<reference evidence="6 7" key="1">
    <citation type="submission" date="2018-08" db="EMBL/GenBank/DDBJ databases">
        <title>Hydrogenophaga sp. LA-38 isolated from sludge.</title>
        <authorList>
            <person name="Im W.-T."/>
        </authorList>
    </citation>
    <scope>NUCLEOTIDE SEQUENCE [LARGE SCALE GENOMIC DNA]</scope>
    <source>
        <strain evidence="6 7">LA-38</strain>
    </source>
</reference>
<dbReference type="InterPro" id="IPR029066">
    <property type="entry name" value="PLP-binding_barrel"/>
</dbReference>
<comment type="function">
    <text evidence="2">Pyridoxal 5'-phosphate (PLP)-binding protein, which is involved in PLP homeostasis.</text>
</comment>
<dbReference type="PANTHER" id="PTHR10146">
    <property type="entry name" value="PROLINE SYNTHETASE CO-TRANSCRIBED BACTERIAL HOMOLOG PROTEIN"/>
    <property type="match status" value="1"/>
</dbReference>
<evidence type="ECO:0000256" key="2">
    <source>
        <dbReference type="HAMAP-Rule" id="MF_02087"/>
    </source>
</evidence>
<comment type="caution">
    <text evidence="6">The sequence shown here is derived from an EMBL/GenBank/DDBJ whole genome shotgun (WGS) entry which is preliminary data.</text>
</comment>
<evidence type="ECO:0000259" key="5">
    <source>
        <dbReference type="Pfam" id="PF01168"/>
    </source>
</evidence>
<dbReference type="CDD" id="cd06824">
    <property type="entry name" value="PLPDE_III_Yggs_like"/>
    <property type="match status" value="1"/>
</dbReference>
<organism evidence="6 7">
    <name type="scientific">Hydrogenophaga borbori</name>
    <dbReference type="NCBI Taxonomy" id="2294117"/>
    <lineage>
        <taxon>Bacteria</taxon>
        <taxon>Pseudomonadati</taxon>
        <taxon>Pseudomonadota</taxon>
        <taxon>Betaproteobacteria</taxon>
        <taxon>Burkholderiales</taxon>
        <taxon>Comamonadaceae</taxon>
        <taxon>Hydrogenophaga</taxon>
    </lineage>
</organism>
<dbReference type="AlphaFoldDB" id="A0A372EHA1"/>
<feature type="domain" description="Alanine racemase N-terminal" evidence="5">
    <location>
        <begin position="25"/>
        <end position="230"/>
    </location>
</feature>
<evidence type="ECO:0000313" key="7">
    <source>
        <dbReference type="Proteomes" id="UP000261931"/>
    </source>
</evidence>
<dbReference type="FunFam" id="3.20.20.10:FF:000018">
    <property type="entry name" value="Pyridoxal phosphate homeostasis protein"/>
    <property type="match status" value="1"/>
</dbReference>
<protein>
    <recommendedName>
        <fullName evidence="2">Pyridoxal phosphate homeostasis protein</fullName>
        <shortName evidence="2">PLP homeostasis protein</shortName>
    </recommendedName>
</protein>
<dbReference type="Pfam" id="PF01168">
    <property type="entry name" value="Ala_racemase_N"/>
    <property type="match status" value="1"/>
</dbReference>
<evidence type="ECO:0000256" key="4">
    <source>
        <dbReference type="RuleBase" id="RU004514"/>
    </source>
</evidence>
<dbReference type="SUPFAM" id="SSF51419">
    <property type="entry name" value="PLP-binding barrel"/>
    <property type="match status" value="1"/>
</dbReference>
<comment type="cofactor">
    <cofactor evidence="3">
        <name>pyridoxal 5'-phosphate</name>
        <dbReference type="ChEBI" id="CHEBI:597326"/>
    </cofactor>
</comment>
<dbReference type="PANTHER" id="PTHR10146:SF14">
    <property type="entry name" value="PYRIDOXAL PHOSPHATE HOMEOSTASIS PROTEIN"/>
    <property type="match status" value="1"/>
</dbReference>
<dbReference type="NCBIfam" id="TIGR00044">
    <property type="entry name" value="YggS family pyridoxal phosphate-dependent enzyme"/>
    <property type="match status" value="1"/>
</dbReference>
<evidence type="ECO:0000256" key="3">
    <source>
        <dbReference type="PIRSR" id="PIRSR004848-1"/>
    </source>
</evidence>
<gene>
    <name evidence="6" type="ORF">DY262_13805</name>
</gene>
<keyword evidence="1 2" id="KW-0663">Pyridoxal phosphate</keyword>
<dbReference type="GO" id="GO:0030170">
    <property type="term" value="F:pyridoxal phosphate binding"/>
    <property type="evidence" value="ECO:0007669"/>
    <property type="project" value="UniProtKB-UniRule"/>
</dbReference>
<dbReference type="RefSeq" id="WP_116959638.1">
    <property type="nucleotide sequence ID" value="NZ_QVLS01000008.1"/>
</dbReference>
<dbReference type="InterPro" id="IPR011078">
    <property type="entry name" value="PyrdxlP_homeostasis"/>
</dbReference>
<name>A0A372EHA1_9BURK</name>
<feature type="modified residue" description="N6-(pyridoxal phosphate)lysine" evidence="2 3">
    <location>
        <position position="36"/>
    </location>
</feature>
<dbReference type="HAMAP" id="MF_02087">
    <property type="entry name" value="PLP_homeostasis"/>
    <property type="match status" value="1"/>
</dbReference>
<accession>A0A372EHA1</accession>
<dbReference type="EMBL" id="QVLS01000008">
    <property type="protein sequence ID" value="RFP77827.1"/>
    <property type="molecule type" value="Genomic_DNA"/>
</dbReference>
<evidence type="ECO:0000313" key="6">
    <source>
        <dbReference type="EMBL" id="RFP77827.1"/>
    </source>
</evidence>
<keyword evidence="7" id="KW-1185">Reference proteome</keyword>
<dbReference type="Gene3D" id="3.20.20.10">
    <property type="entry name" value="Alanine racemase"/>
    <property type="match status" value="1"/>
</dbReference>
<dbReference type="PIRSF" id="PIRSF004848">
    <property type="entry name" value="YBL036c_PLPDEIII"/>
    <property type="match status" value="1"/>
</dbReference>
<sequence>MTTIAGNLQQVKERLWRACDGASRGSAEVTLLAVSKTFGPDAVRQAHAAGQTAFGENYVQEGVEKIALVAESLPRAAIEWHCIGPVQSNKTRLVAAQFDWVQSVDRLKIAQRLSEQRPPELPPLNVCLQVNVDGGPNKAGVPPAELPALAEAVAALPRLRLRGLMCIPEPAPDFESQRALFALARAAYDDLRARGHTLDTLSMGMSEDLEAAVAAGATMVRVGRAVFGARAPKPVASPAA</sequence>
<proteinExistence type="inferred from homology"/>
<comment type="similarity">
    <text evidence="2 4">Belongs to the pyridoxal phosphate-binding protein YggS/PROSC family.</text>
</comment>
<evidence type="ECO:0000256" key="1">
    <source>
        <dbReference type="ARBA" id="ARBA00022898"/>
    </source>
</evidence>